<organism evidence="1 2">
    <name type="scientific">Peronospora farinosa</name>
    <dbReference type="NCBI Taxonomy" id="134698"/>
    <lineage>
        <taxon>Eukaryota</taxon>
        <taxon>Sar</taxon>
        <taxon>Stramenopiles</taxon>
        <taxon>Oomycota</taxon>
        <taxon>Peronosporomycetes</taxon>
        <taxon>Peronosporales</taxon>
        <taxon>Peronosporaceae</taxon>
        <taxon>Peronospora</taxon>
    </lineage>
</organism>
<proteinExistence type="predicted"/>
<reference evidence="1 2" key="1">
    <citation type="submission" date="2021-11" db="EMBL/GenBank/DDBJ databases">
        <authorList>
            <person name="Islam A."/>
            <person name="Islam S."/>
            <person name="Flora M.S."/>
            <person name="Rahman M."/>
            <person name="Ziaur R.M."/>
            <person name="Epstein J.H."/>
            <person name="Hassan M."/>
            <person name="Klassen M."/>
            <person name="Woodard K."/>
            <person name="Webb A."/>
            <person name="Webby R.J."/>
            <person name="El Zowalaty M.E."/>
        </authorList>
    </citation>
    <scope>NUCLEOTIDE SEQUENCE [LARGE SCALE GENOMIC DNA]</scope>
    <source>
        <strain evidence="1">Pf1</strain>
    </source>
</reference>
<dbReference type="EMBL" id="CAKLBC010001797">
    <property type="protein sequence ID" value="CAH0493583.1"/>
    <property type="molecule type" value="Genomic_DNA"/>
</dbReference>
<protein>
    <submittedName>
        <fullName evidence="1">Uncharacterized protein</fullName>
    </submittedName>
</protein>
<evidence type="ECO:0000313" key="1">
    <source>
        <dbReference type="EMBL" id="CAH0493583.1"/>
    </source>
</evidence>
<sequence length="67" mass="7195">MTTLLENDVDWTLSDAAIAANPVQVTSNATLLDHHLAAPLASLSVIISKIASDPIHNLSAMDLHHLW</sequence>
<accession>A0ABN8CJQ6</accession>
<name>A0ABN8CJQ6_9STRA</name>
<evidence type="ECO:0000313" key="2">
    <source>
        <dbReference type="Proteomes" id="UP001157938"/>
    </source>
</evidence>
<comment type="caution">
    <text evidence="1">The sequence shown here is derived from an EMBL/GenBank/DDBJ whole genome shotgun (WGS) entry which is preliminary data.</text>
</comment>
<gene>
    <name evidence="1" type="ORF">PFR001_LOCUS8708</name>
</gene>
<keyword evidence="2" id="KW-1185">Reference proteome</keyword>
<dbReference type="Proteomes" id="UP001157938">
    <property type="component" value="Unassembled WGS sequence"/>
</dbReference>